<accession>A0ABW5RFC3</accession>
<feature type="transmembrane region" description="Helical" evidence="1">
    <location>
        <begin position="40"/>
        <end position="57"/>
    </location>
</feature>
<evidence type="ECO:0000313" key="3">
    <source>
        <dbReference type="Proteomes" id="UP001597497"/>
    </source>
</evidence>
<dbReference type="EMBL" id="JBHUMM010000045">
    <property type="protein sequence ID" value="MFD2673658.1"/>
    <property type="molecule type" value="Genomic_DNA"/>
</dbReference>
<sequence>MIVANILPFISTCFIVLSAILVAVGWRLIVQGKREAHQKVMVWGAISAVLFFTIYLTKTFGYGSTPFAGPDSMETLYRIFLIFHIVLATVSAVMGLVTLQLAYTGNFLKHKRLGRPTAVIWFITAITGVAVYYLLYILYPAPETTNLIDAIFG</sequence>
<dbReference type="PANTHER" id="PTHR37692:SF1">
    <property type="entry name" value="DUF420 DOMAIN-CONTAINING PROTEIN"/>
    <property type="match status" value="1"/>
</dbReference>
<dbReference type="Pfam" id="PF04238">
    <property type="entry name" value="DUF420"/>
    <property type="match status" value="1"/>
</dbReference>
<feature type="transmembrane region" description="Helical" evidence="1">
    <location>
        <begin position="6"/>
        <end position="28"/>
    </location>
</feature>
<name>A0ABW5RFC3_9BACL</name>
<evidence type="ECO:0000313" key="2">
    <source>
        <dbReference type="EMBL" id="MFD2673658.1"/>
    </source>
</evidence>
<keyword evidence="1" id="KW-0812">Transmembrane</keyword>
<reference evidence="3" key="1">
    <citation type="journal article" date="2019" name="Int. J. Syst. Evol. Microbiol.">
        <title>The Global Catalogue of Microorganisms (GCM) 10K type strain sequencing project: providing services to taxonomists for standard genome sequencing and annotation.</title>
        <authorList>
            <consortium name="The Broad Institute Genomics Platform"/>
            <consortium name="The Broad Institute Genome Sequencing Center for Infectious Disease"/>
            <person name="Wu L."/>
            <person name="Ma J."/>
        </authorList>
    </citation>
    <scope>NUCLEOTIDE SEQUENCE [LARGE SCALE GENOMIC DNA]</scope>
    <source>
        <strain evidence="3">KCTC 33676</strain>
    </source>
</reference>
<dbReference type="InterPro" id="IPR007352">
    <property type="entry name" value="DUF420"/>
</dbReference>
<keyword evidence="1" id="KW-1133">Transmembrane helix</keyword>
<dbReference type="RefSeq" id="WP_379931243.1">
    <property type="nucleotide sequence ID" value="NZ_JBHUMM010000045.1"/>
</dbReference>
<gene>
    <name evidence="2" type="ORF">ACFSUC_19080</name>
</gene>
<organism evidence="2 3">
    <name type="scientific">Marinicrinis sediminis</name>
    <dbReference type="NCBI Taxonomy" id="1652465"/>
    <lineage>
        <taxon>Bacteria</taxon>
        <taxon>Bacillati</taxon>
        <taxon>Bacillota</taxon>
        <taxon>Bacilli</taxon>
        <taxon>Bacillales</taxon>
        <taxon>Paenibacillaceae</taxon>
    </lineage>
</organism>
<feature type="transmembrane region" description="Helical" evidence="1">
    <location>
        <begin position="118"/>
        <end position="139"/>
    </location>
</feature>
<feature type="transmembrane region" description="Helical" evidence="1">
    <location>
        <begin position="77"/>
        <end position="97"/>
    </location>
</feature>
<proteinExistence type="predicted"/>
<comment type="caution">
    <text evidence="2">The sequence shown here is derived from an EMBL/GenBank/DDBJ whole genome shotgun (WGS) entry which is preliminary data.</text>
</comment>
<dbReference type="PANTHER" id="PTHR37692">
    <property type="entry name" value="HYPOTHETICAL MEMBRANE SPANNING PROTEIN"/>
    <property type="match status" value="1"/>
</dbReference>
<keyword evidence="3" id="KW-1185">Reference proteome</keyword>
<dbReference type="Proteomes" id="UP001597497">
    <property type="component" value="Unassembled WGS sequence"/>
</dbReference>
<keyword evidence="1" id="KW-0472">Membrane</keyword>
<protein>
    <submittedName>
        <fullName evidence="2">DUF420 domain-containing protein</fullName>
    </submittedName>
</protein>
<evidence type="ECO:0000256" key="1">
    <source>
        <dbReference type="SAM" id="Phobius"/>
    </source>
</evidence>